<organism evidence="2">
    <name type="scientific">marine metagenome</name>
    <dbReference type="NCBI Taxonomy" id="408172"/>
    <lineage>
        <taxon>unclassified sequences</taxon>
        <taxon>metagenomes</taxon>
        <taxon>ecological metagenomes</taxon>
    </lineage>
</organism>
<dbReference type="Gene3D" id="2.20.110.10">
    <property type="entry name" value="Histone H3 K4-specific methyltransferase SET7/9 N-terminal domain"/>
    <property type="match status" value="1"/>
</dbReference>
<gene>
    <name evidence="2" type="ORF">METZ01_LOCUS319510</name>
</gene>
<keyword evidence="1" id="KW-0677">Repeat</keyword>
<dbReference type="PANTHER" id="PTHR43215:SF14">
    <property type="entry name" value="RADIAL SPOKE HEAD 1 HOMOLOG"/>
    <property type="match status" value="1"/>
</dbReference>
<evidence type="ECO:0000313" key="2">
    <source>
        <dbReference type="EMBL" id="SVC66656.1"/>
    </source>
</evidence>
<reference evidence="2" key="1">
    <citation type="submission" date="2018-05" db="EMBL/GenBank/DDBJ databases">
        <authorList>
            <person name="Lanie J.A."/>
            <person name="Ng W.-L."/>
            <person name="Kazmierczak K.M."/>
            <person name="Andrzejewski T.M."/>
            <person name="Davidsen T.M."/>
            <person name="Wayne K.J."/>
            <person name="Tettelin H."/>
            <person name="Glass J.I."/>
            <person name="Rusch D."/>
            <person name="Podicherti R."/>
            <person name="Tsui H.-C.T."/>
            <person name="Winkler M.E."/>
        </authorList>
    </citation>
    <scope>NUCLEOTIDE SEQUENCE</scope>
</reference>
<dbReference type="PANTHER" id="PTHR43215">
    <property type="entry name" value="RADIAL SPOKE HEAD 1 HOMOLOG"/>
    <property type="match status" value="1"/>
</dbReference>
<accession>A0A382P030</accession>
<dbReference type="AlphaFoldDB" id="A0A382P030"/>
<protein>
    <recommendedName>
        <fullName evidence="3">Cytoplasmic protein</fullName>
    </recommendedName>
</protein>
<sequence length="148" mass="16743">MRHILITISLILLTSPLFGDSHDGEILYGWETSSGVQLRKFGDKDTQPQYKGDIENGKPNGLGIMIYPDGSKYIGEWKDGKMDGQGTFTFPSGNKYVGKYKDGKKWNVTKYDKKGKYVGDWKDGEHWNGALYDKFGKFIGKYVNGELQ</sequence>
<dbReference type="InterPro" id="IPR003409">
    <property type="entry name" value="MORN"/>
</dbReference>
<evidence type="ECO:0000256" key="1">
    <source>
        <dbReference type="ARBA" id="ARBA00022737"/>
    </source>
</evidence>
<proteinExistence type="predicted"/>
<dbReference type="SUPFAM" id="SSF82185">
    <property type="entry name" value="Histone H3 K4-specific methyltransferase SET7/9 N-terminal domain"/>
    <property type="match status" value="1"/>
</dbReference>
<dbReference type="Pfam" id="PF02493">
    <property type="entry name" value="MORN"/>
    <property type="match status" value="3"/>
</dbReference>
<evidence type="ECO:0008006" key="3">
    <source>
        <dbReference type="Google" id="ProtNLM"/>
    </source>
</evidence>
<name>A0A382P030_9ZZZZ</name>
<dbReference type="EMBL" id="UINC01103907">
    <property type="protein sequence ID" value="SVC66656.1"/>
    <property type="molecule type" value="Genomic_DNA"/>
</dbReference>
<dbReference type="SMART" id="SM00698">
    <property type="entry name" value="MORN"/>
    <property type="match status" value="2"/>
</dbReference>